<dbReference type="AlphaFoldDB" id="A0A644Y468"/>
<accession>A0A644Y468</accession>
<organism evidence="1">
    <name type="scientific">bioreactor metagenome</name>
    <dbReference type="NCBI Taxonomy" id="1076179"/>
    <lineage>
        <taxon>unclassified sequences</taxon>
        <taxon>metagenomes</taxon>
        <taxon>ecological metagenomes</taxon>
    </lineage>
</organism>
<comment type="caution">
    <text evidence="1">The sequence shown here is derived from an EMBL/GenBank/DDBJ whole genome shotgun (WGS) entry which is preliminary data.</text>
</comment>
<proteinExistence type="predicted"/>
<gene>
    <name evidence="1" type="ORF">SDC9_69159</name>
</gene>
<sequence>MAVLDAQNALEAYHTTRPGAQRHLVDVAAVGGLAVAVGRTGGQLRPGAHDALPGWELVAGELDPLVLQQTFHGGGLLS</sequence>
<name>A0A644Y468_9ZZZZ</name>
<dbReference type="EMBL" id="VSSQ01003867">
    <property type="protein sequence ID" value="MPM22701.1"/>
    <property type="molecule type" value="Genomic_DNA"/>
</dbReference>
<protein>
    <submittedName>
        <fullName evidence="1">Uncharacterized protein</fullName>
    </submittedName>
</protein>
<reference evidence="1" key="1">
    <citation type="submission" date="2019-08" db="EMBL/GenBank/DDBJ databases">
        <authorList>
            <person name="Kucharzyk K."/>
            <person name="Murdoch R.W."/>
            <person name="Higgins S."/>
            <person name="Loffler F."/>
        </authorList>
    </citation>
    <scope>NUCLEOTIDE SEQUENCE</scope>
</reference>
<evidence type="ECO:0000313" key="1">
    <source>
        <dbReference type="EMBL" id="MPM22701.1"/>
    </source>
</evidence>